<proteinExistence type="inferred from homology"/>
<evidence type="ECO:0000313" key="4">
    <source>
        <dbReference type="EMBL" id="PSS05791.1"/>
    </source>
</evidence>
<dbReference type="EMBL" id="NKQK01000017">
    <property type="protein sequence ID" value="PSS05791.1"/>
    <property type="molecule type" value="Genomic_DNA"/>
</dbReference>
<evidence type="ECO:0000256" key="1">
    <source>
        <dbReference type="ARBA" id="ARBA00010820"/>
    </source>
</evidence>
<dbReference type="InterPro" id="IPR007592">
    <property type="entry name" value="GEBP"/>
</dbReference>
<sequence length="403" mass="45213">MAPKRAPMEDPPSASSSSEDESEETSDKEDDHPQEQSKENPESEEEESSEDEDDDDEENKKPSSVQKPNPTETPQPQSDSDSEGSDSETLPSPTASDFTVKPILSKPMAESTNKLALKAPNSGAKHPEESEKRWKESQRKKVKVSNGDAEEKKNPIARLWSEEDEIVILKGMSDYQSKKGADPNTDMGAFHEFIKKSLRVDVSRNQLMDKVRRLKKKFRNNAGKGEKGEDPVFSKPHEYKSFELSKKIWGEGANNAVDGSAKSPRSTNKKARKSDKVGNTVLLPKKDGKEVALDEGLKGEVNDMMVDEVKDMKVDEEVFWSMYPRLKESMELEGTGSAYLTMSVPGKSFLKERMSMIGSAKAKELEEKWRNLREEEVSLYLKRVDLIKEQAKAVLDSMKTSKS</sequence>
<feature type="compositionally biased region" description="Basic and acidic residues" evidence="2">
    <location>
        <begin position="29"/>
        <end position="41"/>
    </location>
</feature>
<feature type="compositionally biased region" description="Polar residues" evidence="2">
    <location>
        <begin position="65"/>
        <end position="77"/>
    </location>
</feature>
<dbReference type="InParanoid" id="A0A2R6QCE2"/>
<comment type="similarity">
    <text evidence="1">Belongs to the GeBP family.</text>
</comment>
<dbReference type="AlphaFoldDB" id="A0A2R6QCE2"/>
<organism evidence="4 5">
    <name type="scientific">Actinidia chinensis var. chinensis</name>
    <name type="common">Chinese soft-hair kiwi</name>
    <dbReference type="NCBI Taxonomy" id="1590841"/>
    <lineage>
        <taxon>Eukaryota</taxon>
        <taxon>Viridiplantae</taxon>
        <taxon>Streptophyta</taxon>
        <taxon>Embryophyta</taxon>
        <taxon>Tracheophyta</taxon>
        <taxon>Spermatophyta</taxon>
        <taxon>Magnoliopsida</taxon>
        <taxon>eudicotyledons</taxon>
        <taxon>Gunneridae</taxon>
        <taxon>Pentapetalae</taxon>
        <taxon>asterids</taxon>
        <taxon>Ericales</taxon>
        <taxon>Actinidiaceae</taxon>
        <taxon>Actinidia</taxon>
    </lineage>
</organism>
<dbReference type="Proteomes" id="UP000241394">
    <property type="component" value="Chromosome LG17"/>
</dbReference>
<evidence type="ECO:0000256" key="2">
    <source>
        <dbReference type="SAM" id="MobiDB-lite"/>
    </source>
</evidence>
<dbReference type="FunCoup" id="A0A2R6QCE2">
    <property type="interactions" value="2104"/>
</dbReference>
<feature type="compositionally biased region" description="Basic and acidic residues" evidence="2">
    <location>
        <begin position="125"/>
        <end position="139"/>
    </location>
</feature>
<reference evidence="4 5" key="1">
    <citation type="submission" date="2017-07" db="EMBL/GenBank/DDBJ databases">
        <title>An improved, manually edited Actinidia chinensis var. chinensis (kiwifruit) genome highlights the challenges associated with draft genomes and gene prediction in plants.</title>
        <authorList>
            <person name="Pilkington S."/>
            <person name="Crowhurst R."/>
            <person name="Hilario E."/>
            <person name="Nardozza S."/>
            <person name="Fraser L."/>
            <person name="Peng Y."/>
            <person name="Gunaseelan K."/>
            <person name="Simpson R."/>
            <person name="Tahir J."/>
            <person name="Deroles S."/>
            <person name="Templeton K."/>
            <person name="Luo Z."/>
            <person name="Davy M."/>
            <person name="Cheng C."/>
            <person name="Mcneilage M."/>
            <person name="Scaglione D."/>
            <person name="Liu Y."/>
            <person name="Zhang Q."/>
            <person name="Datson P."/>
            <person name="De Silva N."/>
            <person name="Gardiner S."/>
            <person name="Bassett H."/>
            <person name="Chagne D."/>
            <person name="Mccallum J."/>
            <person name="Dzierzon H."/>
            <person name="Deng C."/>
            <person name="Wang Y.-Y."/>
            <person name="Barron N."/>
            <person name="Manako K."/>
            <person name="Bowen J."/>
            <person name="Foster T."/>
            <person name="Erridge Z."/>
            <person name="Tiffin H."/>
            <person name="Waite C."/>
            <person name="Davies K."/>
            <person name="Grierson E."/>
            <person name="Laing W."/>
            <person name="Kirk R."/>
            <person name="Chen X."/>
            <person name="Wood M."/>
            <person name="Montefiori M."/>
            <person name="Brummell D."/>
            <person name="Schwinn K."/>
            <person name="Catanach A."/>
            <person name="Fullerton C."/>
            <person name="Li D."/>
            <person name="Meiyalaghan S."/>
            <person name="Nieuwenhuizen N."/>
            <person name="Read N."/>
            <person name="Prakash R."/>
            <person name="Hunter D."/>
            <person name="Zhang H."/>
            <person name="Mckenzie M."/>
            <person name="Knabel M."/>
            <person name="Harris A."/>
            <person name="Allan A."/>
            <person name="Chen A."/>
            <person name="Janssen B."/>
            <person name="Plunkett B."/>
            <person name="Dwamena C."/>
            <person name="Voogd C."/>
            <person name="Leif D."/>
            <person name="Lafferty D."/>
            <person name="Souleyre E."/>
            <person name="Varkonyi-Gasic E."/>
            <person name="Gambi F."/>
            <person name="Hanley J."/>
            <person name="Yao J.-L."/>
            <person name="Cheung J."/>
            <person name="David K."/>
            <person name="Warren B."/>
            <person name="Marsh K."/>
            <person name="Snowden K."/>
            <person name="Lin-Wang K."/>
            <person name="Brian L."/>
            <person name="Martinez-Sanchez M."/>
            <person name="Wang M."/>
            <person name="Ileperuma N."/>
            <person name="Macnee N."/>
            <person name="Campin R."/>
            <person name="Mcatee P."/>
            <person name="Drummond R."/>
            <person name="Espley R."/>
            <person name="Ireland H."/>
            <person name="Wu R."/>
            <person name="Atkinson R."/>
            <person name="Karunairetnam S."/>
            <person name="Bulley S."/>
            <person name="Chunkath S."/>
            <person name="Hanley Z."/>
            <person name="Storey R."/>
            <person name="Thrimawithana A."/>
            <person name="Thomson S."/>
            <person name="David C."/>
            <person name="Testolin R."/>
        </authorList>
    </citation>
    <scope>NUCLEOTIDE SEQUENCE [LARGE SCALE GENOMIC DNA]</scope>
    <source>
        <strain evidence="5">cv. Red5</strain>
        <tissue evidence="4">Young leaf</tissue>
    </source>
</reference>
<dbReference type="Gramene" id="PSS05791">
    <property type="protein sequence ID" value="PSS05791"/>
    <property type="gene ID" value="CEY00_Acc19060"/>
</dbReference>
<feature type="region of interest" description="Disordered" evidence="2">
    <location>
        <begin position="216"/>
        <end position="236"/>
    </location>
</feature>
<name>A0A2R6QCE2_ACTCC</name>
<dbReference type="Pfam" id="PF04504">
    <property type="entry name" value="GeBP-like_DBD"/>
    <property type="match status" value="1"/>
</dbReference>
<evidence type="ECO:0000259" key="3">
    <source>
        <dbReference type="Pfam" id="PF04504"/>
    </source>
</evidence>
<dbReference type="PANTHER" id="PTHR31662:SF98">
    <property type="entry name" value="STOREKEEPER PROTEIN-LIKE"/>
    <property type="match status" value="1"/>
</dbReference>
<feature type="domain" description="Glabrous enhancer-binding protein-like DBD" evidence="3">
    <location>
        <begin position="157"/>
        <end position="250"/>
    </location>
</feature>
<feature type="compositionally biased region" description="Acidic residues" evidence="2">
    <location>
        <begin position="18"/>
        <end position="28"/>
    </location>
</feature>
<dbReference type="InterPro" id="IPR053932">
    <property type="entry name" value="GeBP-like_DBD"/>
</dbReference>
<dbReference type="GO" id="GO:0005634">
    <property type="term" value="C:nucleus"/>
    <property type="evidence" value="ECO:0007669"/>
    <property type="project" value="TreeGrafter"/>
</dbReference>
<dbReference type="OrthoDB" id="661680at2759"/>
<feature type="compositionally biased region" description="Basic and acidic residues" evidence="2">
    <location>
        <begin position="224"/>
        <end position="236"/>
    </location>
</feature>
<dbReference type="PANTHER" id="PTHR31662">
    <property type="entry name" value="BNAANNG10740D PROTEIN-RELATED"/>
    <property type="match status" value="1"/>
</dbReference>
<reference evidence="5" key="2">
    <citation type="journal article" date="2018" name="BMC Genomics">
        <title>A manually annotated Actinidia chinensis var. chinensis (kiwifruit) genome highlights the challenges associated with draft genomes and gene prediction in plants.</title>
        <authorList>
            <person name="Pilkington S.M."/>
            <person name="Crowhurst R."/>
            <person name="Hilario E."/>
            <person name="Nardozza S."/>
            <person name="Fraser L."/>
            <person name="Peng Y."/>
            <person name="Gunaseelan K."/>
            <person name="Simpson R."/>
            <person name="Tahir J."/>
            <person name="Deroles S.C."/>
            <person name="Templeton K."/>
            <person name="Luo Z."/>
            <person name="Davy M."/>
            <person name="Cheng C."/>
            <person name="McNeilage M."/>
            <person name="Scaglione D."/>
            <person name="Liu Y."/>
            <person name="Zhang Q."/>
            <person name="Datson P."/>
            <person name="De Silva N."/>
            <person name="Gardiner S.E."/>
            <person name="Bassett H."/>
            <person name="Chagne D."/>
            <person name="McCallum J."/>
            <person name="Dzierzon H."/>
            <person name="Deng C."/>
            <person name="Wang Y.Y."/>
            <person name="Barron L."/>
            <person name="Manako K."/>
            <person name="Bowen J."/>
            <person name="Foster T.M."/>
            <person name="Erridge Z.A."/>
            <person name="Tiffin H."/>
            <person name="Waite C.N."/>
            <person name="Davies K.M."/>
            <person name="Grierson E.P."/>
            <person name="Laing W.A."/>
            <person name="Kirk R."/>
            <person name="Chen X."/>
            <person name="Wood M."/>
            <person name="Montefiori M."/>
            <person name="Brummell D.A."/>
            <person name="Schwinn K.E."/>
            <person name="Catanach A."/>
            <person name="Fullerton C."/>
            <person name="Li D."/>
            <person name="Meiyalaghan S."/>
            <person name="Nieuwenhuizen N."/>
            <person name="Read N."/>
            <person name="Prakash R."/>
            <person name="Hunter D."/>
            <person name="Zhang H."/>
            <person name="McKenzie M."/>
            <person name="Knabel M."/>
            <person name="Harris A."/>
            <person name="Allan A.C."/>
            <person name="Gleave A."/>
            <person name="Chen A."/>
            <person name="Janssen B.J."/>
            <person name="Plunkett B."/>
            <person name="Ampomah-Dwamena C."/>
            <person name="Voogd C."/>
            <person name="Leif D."/>
            <person name="Lafferty D."/>
            <person name="Souleyre E.J.F."/>
            <person name="Varkonyi-Gasic E."/>
            <person name="Gambi F."/>
            <person name="Hanley J."/>
            <person name="Yao J.L."/>
            <person name="Cheung J."/>
            <person name="David K.M."/>
            <person name="Warren B."/>
            <person name="Marsh K."/>
            <person name="Snowden K.C."/>
            <person name="Lin-Wang K."/>
            <person name="Brian L."/>
            <person name="Martinez-Sanchez M."/>
            <person name="Wang M."/>
            <person name="Ileperuma N."/>
            <person name="Macnee N."/>
            <person name="Campin R."/>
            <person name="McAtee P."/>
            <person name="Drummond R.S.M."/>
            <person name="Espley R.V."/>
            <person name="Ireland H.S."/>
            <person name="Wu R."/>
            <person name="Atkinson R.G."/>
            <person name="Karunairetnam S."/>
            <person name="Bulley S."/>
            <person name="Chunkath S."/>
            <person name="Hanley Z."/>
            <person name="Storey R."/>
            <person name="Thrimawithana A.H."/>
            <person name="Thomson S."/>
            <person name="David C."/>
            <person name="Testolin R."/>
            <person name="Huang H."/>
            <person name="Hellens R.P."/>
            <person name="Schaffer R.J."/>
        </authorList>
    </citation>
    <scope>NUCLEOTIDE SEQUENCE [LARGE SCALE GENOMIC DNA]</scope>
    <source>
        <strain evidence="5">cv. Red5</strain>
    </source>
</reference>
<keyword evidence="5" id="KW-1185">Reference proteome</keyword>
<dbReference type="STRING" id="1590841.A0A2R6QCE2"/>
<feature type="region of interest" description="Disordered" evidence="2">
    <location>
        <begin position="253"/>
        <end position="281"/>
    </location>
</feature>
<dbReference type="GO" id="GO:0006355">
    <property type="term" value="P:regulation of DNA-templated transcription"/>
    <property type="evidence" value="ECO:0007669"/>
    <property type="project" value="InterPro"/>
</dbReference>
<dbReference type="OMA" id="KKIWGDA"/>
<feature type="region of interest" description="Disordered" evidence="2">
    <location>
        <begin position="1"/>
        <end position="151"/>
    </location>
</feature>
<comment type="caution">
    <text evidence="4">The sequence shown here is derived from an EMBL/GenBank/DDBJ whole genome shotgun (WGS) entry which is preliminary data.</text>
</comment>
<protein>
    <submittedName>
        <fullName evidence="4">STOREKEEPER protein</fullName>
    </submittedName>
</protein>
<evidence type="ECO:0000313" key="5">
    <source>
        <dbReference type="Proteomes" id="UP000241394"/>
    </source>
</evidence>
<gene>
    <name evidence="4" type="ORF">CEY00_Acc19060</name>
</gene>
<accession>A0A2R6QCE2</accession>
<feature type="compositionally biased region" description="Acidic residues" evidence="2">
    <location>
        <begin position="42"/>
        <end position="57"/>
    </location>
</feature>